<dbReference type="InterPro" id="IPR001031">
    <property type="entry name" value="Thioesterase"/>
</dbReference>
<keyword evidence="3" id="KW-1185">Reference proteome</keyword>
<evidence type="ECO:0000259" key="1">
    <source>
        <dbReference type="SMART" id="SM00824"/>
    </source>
</evidence>
<evidence type="ECO:0000313" key="2">
    <source>
        <dbReference type="EMBL" id="KAF2721126.1"/>
    </source>
</evidence>
<dbReference type="InterPro" id="IPR029058">
    <property type="entry name" value="AB_hydrolase_fold"/>
</dbReference>
<dbReference type="Gene3D" id="3.40.50.1820">
    <property type="entry name" value="alpha/beta hydrolase"/>
    <property type="match status" value="1"/>
</dbReference>
<dbReference type="Proteomes" id="UP000799441">
    <property type="component" value="Unassembled WGS sequence"/>
</dbReference>
<dbReference type="InterPro" id="IPR020802">
    <property type="entry name" value="TesA-like"/>
</dbReference>
<reference evidence="2" key="1">
    <citation type="journal article" date="2020" name="Stud. Mycol.">
        <title>101 Dothideomycetes genomes: a test case for predicting lifestyles and emergence of pathogens.</title>
        <authorList>
            <person name="Haridas S."/>
            <person name="Albert R."/>
            <person name="Binder M."/>
            <person name="Bloem J."/>
            <person name="Labutti K."/>
            <person name="Salamov A."/>
            <person name="Andreopoulos B."/>
            <person name="Baker S."/>
            <person name="Barry K."/>
            <person name="Bills G."/>
            <person name="Bluhm B."/>
            <person name="Cannon C."/>
            <person name="Castanera R."/>
            <person name="Culley D."/>
            <person name="Daum C."/>
            <person name="Ezra D."/>
            <person name="Gonzalez J."/>
            <person name="Henrissat B."/>
            <person name="Kuo A."/>
            <person name="Liang C."/>
            <person name="Lipzen A."/>
            <person name="Lutzoni F."/>
            <person name="Magnuson J."/>
            <person name="Mondo S."/>
            <person name="Nolan M."/>
            <person name="Ohm R."/>
            <person name="Pangilinan J."/>
            <person name="Park H.-J."/>
            <person name="Ramirez L."/>
            <person name="Alfaro M."/>
            <person name="Sun H."/>
            <person name="Tritt A."/>
            <person name="Yoshinaga Y."/>
            <person name="Zwiers L.-H."/>
            <person name="Turgeon B."/>
            <person name="Goodwin S."/>
            <person name="Spatafora J."/>
            <person name="Crous P."/>
            <person name="Grigoriev I."/>
        </authorList>
    </citation>
    <scope>NUCLEOTIDE SEQUENCE</scope>
    <source>
        <strain evidence="2">CBS 116435</strain>
    </source>
</reference>
<dbReference type="OrthoDB" id="10253869at2759"/>
<comment type="caution">
    <text evidence="2">The sequence shown here is derived from an EMBL/GenBank/DDBJ whole genome shotgun (WGS) entry which is preliminary data.</text>
</comment>
<proteinExistence type="predicted"/>
<name>A0A9P4UQ52_9PEZI</name>
<gene>
    <name evidence="2" type="ORF">K431DRAFT_195974</name>
</gene>
<organism evidence="2 3">
    <name type="scientific">Polychaeton citri CBS 116435</name>
    <dbReference type="NCBI Taxonomy" id="1314669"/>
    <lineage>
        <taxon>Eukaryota</taxon>
        <taxon>Fungi</taxon>
        <taxon>Dikarya</taxon>
        <taxon>Ascomycota</taxon>
        <taxon>Pezizomycotina</taxon>
        <taxon>Dothideomycetes</taxon>
        <taxon>Dothideomycetidae</taxon>
        <taxon>Capnodiales</taxon>
        <taxon>Capnodiaceae</taxon>
        <taxon>Polychaeton</taxon>
    </lineage>
</organism>
<protein>
    <submittedName>
        <fullName evidence="2">Alpha/beta-hydrolase</fullName>
    </submittedName>
</protein>
<dbReference type="Pfam" id="PF00975">
    <property type="entry name" value="Thioesterase"/>
    <property type="match status" value="1"/>
</dbReference>
<accession>A0A9P4UQ52</accession>
<feature type="non-terminal residue" evidence="2">
    <location>
        <position position="239"/>
    </location>
</feature>
<dbReference type="EMBL" id="MU003793">
    <property type="protein sequence ID" value="KAF2721126.1"/>
    <property type="molecule type" value="Genomic_DNA"/>
</dbReference>
<dbReference type="SMART" id="SM00824">
    <property type="entry name" value="PKS_TE"/>
    <property type="match status" value="1"/>
</dbReference>
<feature type="domain" description="Thioesterase TesA-like" evidence="1">
    <location>
        <begin position="9"/>
        <end position="231"/>
    </location>
</feature>
<evidence type="ECO:0000313" key="3">
    <source>
        <dbReference type="Proteomes" id="UP000799441"/>
    </source>
</evidence>
<dbReference type="AlphaFoldDB" id="A0A9P4UQ52"/>
<dbReference type="SUPFAM" id="SSF53474">
    <property type="entry name" value="alpha/beta-Hydrolases"/>
    <property type="match status" value="1"/>
</dbReference>
<feature type="non-terminal residue" evidence="2">
    <location>
        <position position="1"/>
    </location>
</feature>
<sequence length="239" mass="26599">APLVLIHDGGGTAFNYHLLGPLERNVFAISNPHFDSGEPWSGGLPEMAVCYAKMIEMEVANGPVIIGGWSLGGMIALELAWQLQKKHSREVLGIIMLDTPYPKLYDPISTVTRTEDLDIFSPTTKPTTRTKVRVCMSNARDMIVSWDLPKWVASDGIRSKRLPAVFLHAKSYVSAHLSIPGVVAEVDQHRKDPKLGWARYRHLNFIQVRSIEGNHFSIFAPDLVGELTTHLEDSCTNIE</sequence>